<dbReference type="EMBL" id="GBRH01232278">
    <property type="protein sequence ID" value="JAD65617.1"/>
    <property type="molecule type" value="Transcribed_RNA"/>
</dbReference>
<protein>
    <submittedName>
        <fullName evidence="1">Uncharacterized protein</fullName>
    </submittedName>
</protein>
<reference evidence="1" key="1">
    <citation type="submission" date="2014-09" db="EMBL/GenBank/DDBJ databases">
        <authorList>
            <person name="Magalhaes I.L.F."/>
            <person name="Oliveira U."/>
            <person name="Santos F.R."/>
            <person name="Vidigal T.H.D.A."/>
            <person name="Brescovit A.D."/>
            <person name="Santos A.J."/>
        </authorList>
    </citation>
    <scope>NUCLEOTIDE SEQUENCE</scope>
    <source>
        <tissue evidence="1">Shoot tissue taken approximately 20 cm above the soil surface</tissue>
    </source>
</reference>
<organism evidence="1">
    <name type="scientific">Arundo donax</name>
    <name type="common">Giant reed</name>
    <name type="synonym">Donax arundinaceus</name>
    <dbReference type="NCBI Taxonomy" id="35708"/>
    <lineage>
        <taxon>Eukaryota</taxon>
        <taxon>Viridiplantae</taxon>
        <taxon>Streptophyta</taxon>
        <taxon>Embryophyta</taxon>
        <taxon>Tracheophyta</taxon>
        <taxon>Spermatophyta</taxon>
        <taxon>Magnoliopsida</taxon>
        <taxon>Liliopsida</taxon>
        <taxon>Poales</taxon>
        <taxon>Poaceae</taxon>
        <taxon>PACMAD clade</taxon>
        <taxon>Arundinoideae</taxon>
        <taxon>Arundineae</taxon>
        <taxon>Arundo</taxon>
    </lineage>
</organism>
<proteinExistence type="predicted"/>
<reference evidence="1" key="2">
    <citation type="journal article" date="2015" name="Data Brief">
        <title>Shoot transcriptome of the giant reed, Arundo donax.</title>
        <authorList>
            <person name="Barrero R.A."/>
            <person name="Guerrero F.D."/>
            <person name="Moolhuijzen P."/>
            <person name="Goolsby J.A."/>
            <person name="Tidwell J."/>
            <person name="Bellgard S.E."/>
            <person name="Bellgard M.I."/>
        </authorList>
    </citation>
    <scope>NUCLEOTIDE SEQUENCE</scope>
    <source>
        <tissue evidence="1">Shoot tissue taken approximately 20 cm above the soil surface</tissue>
    </source>
</reference>
<dbReference type="AlphaFoldDB" id="A0A0A9C289"/>
<accession>A0A0A9C289</accession>
<name>A0A0A9C289_ARUDO</name>
<sequence>MQTETHGFRSNCSDGTVSKKVNNLQDDQEFSLLHHQEIYHLMA</sequence>
<evidence type="ECO:0000313" key="1">
    <source>
        <dbReference type="EMBL" id="JAD65617.1"/>
    </source>
</evidence>